<evidence type="ECO:0000256" key="4">
    <source>
        <dbReference type="ARBA" id="ARBA00011538"/>
    </source>
</evidence>
<accession>W2QQU7</accession>
<keyword evidence="5" id="KW-0158">Chromosome</keyword>
<evidence type="ECO:0000256" key="1">
    <source>
        <dbReference type="ARBA" id="ARBA00004123"/>
    </source>
</evidence>
<dbReference type="Proteomes" id="UP000018817">
    <property type="component" value="Unassembled WGS sequence"/>
</dbReference>
<keyword evidence="7" id="KW-0539">Nucleus</keyword>
<dbReference type="VEuPathDB" id="FungiDB:PPTG_07119"/>
<evidence type="ECO:0000313" key="10">
    <source>
        <dbReference type="Proteomes" id="UP000018817"/>
    </source>
</evidence>
<dbReference type="GO" id="GO:0000786">
    <property type="term" value="C:nucleosome"/>
    <property type="evidence" value="ECO:0007669"/>
    <property type="project" value="UniProtKB-KW"/>
</dbReference>
<dbReference type="GO" id="GO:0030527">
    <property type="term" value="F:structural constituent of chromatin"/>
    <property type="evidence" value="ECO:0007669"/>
    <property type="project" value="InterPro"/>
</dbReference>
<dbReference type="GO" id="GO:0003677">
    <property type="term" value="F:DNA binding"/>
    <property type="evidence" value="ECO:0007669"/>
    <property type="project" value="UniProtKB-KW"/>
</dbReference>
<evidence type="ECO:0000256" key="2">
    <source>
        <dbReference type="ARBA" id="ARBA00004286"/>
    </source>
</evidence>
<reference evidence="9 10" key="2">
    <citation type="submission" date="2013-11" db="EMBL/GenBank/DDBJ databases">
        <title>The Genome Sequence of Phytophthora parasitica INRA-310.</title>
        <authorList>
            <consortium name="The Broad Institute Genomics Platform"/>
            <person name="Russ C."/>
            <person name="Tyler B."/>
            <person name="Panabieres F."/>
            <person name="Shan W."/>
            <person name="Tripathy S."/>
            <person name="Grunwald N."/>
            <person name="Machado M."/>
            <person name="Johnson C.S."/>
            <person name="Arredondo F."/>
            <person name="Hong C."/>
            <person name="Coffey M."/>
            <person name="Young S.K."/>
            <person name="Zeng Q."/>
            <person name="Gargeya S."/>
            <person name="Fitzgerald M."/>
            <person name="Abouelleil A."/>
            <person name="Alvarado L."/>
            <person name="Chapman S.B."/>
            <person name="Gainer-Dewar J."/>
            <person name="Goldberg J."/>
            <person name="Griggs A."/>
            <person name="Gujja S."/>
            <person name="Hansen M."/>
            <person name="Howarth C."/>
            <person name="Imamovic A."/>
            <person name="Ireland A."/>
            <person name="Larimer J."/>
            <person name="McCowan C."/>
            <person name="Murphy C."/>
            <person name="Pearson M."/>
            <person name="Poon T.W."/>
            <person name="Priest M."/>
            <person name="Roberts A."/>
            <person name="Saif S."/>
            <person name="Shea T."/>
            <person name="Sykes S."/>
            <person name="Wortman J."/>
            <person name="Nusbaum C."/>
            <person name="Birren B."/>
        </authorList>
    </citation>
    <scope>NUCLEOTIDE SEQUENCE [LARGE SCALE GENOMIC DNA]</scope>
    <source>
        <strain evidence="9 10">INRA-310</strain>
    </source>
</reference>
<dbReference type="SUPFAM" id="SSF47113">
    <property type="entry name" value="Histone-fold"/>
    <property type="match status" value="1"/>
</dbReference>
<evidence type="ECO:0000256" key="3">
    <source>
        <dbReference type="ARBA" id="ARBA00006564"/>
    </source>
</evidence>
<dbReference type="Gene3D" id="1.10.20.10">
    <property type="entry name" value="Histone, subunit A"/>
    <property type="match status" value="1"/>
</dbReference>
<comment type="similarity">
    <text evidence="3">Belongs to the histone H4 family.</text>
</comment>
<proteinExistence type="inferred from homology"/>
<organism evidence="9 10">
    <name type="scientific">Phytophthora nicotianae (strain INRA-310)</name>
    <name type="common">Phytophthora parasitica</name>
    <dbReference type="NCBI Taxonomy" id="761204"/>
    <lineage>
        <taxon>Eukaryota</taxon>
        <taxon>Sar</taxon>
        <taxon>Stramenopiles</taxon>
        <taxon>Oomycota</taxon>
        <taxon>Peronosporomycetes</taxon>
        <taxon>Peronosporales</taxon>
        <taxon>Peronosporaceae</taxon>
        <taxon>Phytophthora</taxon>
    </lineage>
</organism>
<dbReference type="PRINTS" id="PR00623">
    <property type="entry name" value="HISTONEH4"/>
</dbReference>
<dbReference type="GO" id="GO:0005634">
    <property type="term" value="C:nucleus"/>
    <property type="evidence" value="ECO:0007669"/>
    <property type="project" value="UniProtKB-SubCell"/>
</dbReference>
<evidence type="ECO:0000256" key="5">
    <source>
        <dbReference type="ARBA" id="ARBA00022454"/>
    </source>
</evidence>
<dbReference type="GO" id="GO:0046982">
    <property type="term" value="F:protein heterodimerization activity"/>
    <property type="evidence" value="ECO:0007669"/>
    <property type="project" value="InterPro"/>
</dbReference>
<keyword evidence="6" id="KW-0238">DNA-binding</keyword>
<dbReference type="InterPro" id="IPR009072">
    <property type="entry name" value="Histone-fold"/>
</dbReference>
<name>W2QQU7_PHYN3</name>
<protein>
    <submittedName>
        <fullName evidence="9">Histone H4</fullName>
    </submittedName>
</protein>
<comment type="subcellular location">
    <subcellularLocation>
        <location evidence="2">Chromosome</location>
    </subcellularLocation>
    <subcellularLocation>
        <location evidence="1">Nucleus</location>
    </subcellularLocation>
</comment>
<dbReference type="InterPro" id="IPR001951">
    <property type="entry name" value="Histone_H4"/>
</dbReference>
<evidence type="ECO:0000256" key="6">
    <source>
        <dbReference type="ARBA" id="ARBA00023125"/>
    </source>
</evidence>
<dbReference type="EMBL" id="KI669571">
    <property type="protein sequence ID" value="ETN14869.1"/>
    <property type="molecule type" value="Genomic_DNA"/>
</dbReference>
<evidence type="ECO:0000256" key="7">
    <source>
        <dbReference type="ARBA" id="ARBA00023242"/>
    </source>
</evidence>
<evidence type="ECO:0000313" key="9">
    <source>
        <dbReference type="EMBL" id="ETN14869.1"/>
    </source>
</evidence>
<gene>
    <name evidence="9" type="ORF">PPTG_07119</name>
</gene>
<dbReference type="OMA" id="CYAFCKM"/>
<dbReference type="RefSeq" id="XP_008899528.1">
    <property type="nucleotide sequence ID" value="XM_008901280.1"/>
</dbReference>
<sequence>MLIAGACRAGRMSGRGKGVKGIGKGSSKRHRFILRDNIQGISRKSIRRLARRAGVMRMSALVYEESRSALKYSCYAFCKMLWSTQSTQTAKPYQPWM</sequence>
<evidence type="ECO:0000256" key="8">
    <source>
        <dbReference type="ARBA" id="ARBA00023269"/>
    </source>
</evidence>
<comment type="subunit">
    <text evidence="4">The nucleosome is a histone octamer containing two molecules each of H2A, H2B, H3 and H4 assembled in one H3-H4 heterotetramer and two H2A-H2B heterodimers. The octamer wraps approximately 147 bp of DNA.</text>
</comment>
<dbReference type="GeneID" id="20177033"/>
<dbReference type="PANTHER" id="PTHR10484">
    <property type="entry name" value="HISTONE H4"/>
    <property type="match status" value="1"/>
</dbReference>
<dbReference type="AlphaFoldDB" id="W2QQU7"/>
<reference evidence="10" key="1">
    <citation type="submission" date="2011-12" db="EMBL/GenBank/DDBJ databases">
        <authorList>
            <consortium name="The Broad Institute Genome Sequencing Platform"/>
            <person name="Russ C."/>
            <person name="Tyler B."/>
            <person name="Panabieres F."/>
            <person name="Shan W."/>
            <person name="Tripathy S."/>
            <person name="Grunwald N."/>
            <person name="Machado M."/>
            <person name="Young S.K."/>
            <person name="Zeng Q."/>
            <person name="Gargeya S."/>
            <person name="Fitzgerald M."/>
            <person name="Haas B."/>
            <person name="Abouelleil A."/>
            <person name="Alvarado L."/>
            <person name="Arachchi H.M."/>
            <person name="Berlin A."/>
            <person name="Chapman S.B."/>
            <person name="Gearin G."/>
            <person name="Goldberg J."/>
            <person name="Griggs A."/>
            <person name="Gujja S."/>
            <person name="Hansen M."/>
            <person name="Heiman D."/>
            <person name="Howarth C."/>
            <person name="Larimer J."/>
            <person name="Lui A."/>
            <person name="MacDonald P.J.P."/>
            <person name="McCowen C."/>
            <person name="Montmayeur A."/>
            <person name="Murphy C."/>
            <person name="Neiman D."/>
            <person name="Pearson M."/>
            <person name="Priest M."/>
            <person name="Roberts A."/>
            <person name="Saif S."/>
            <person name="Shea T."/>
            <person name="Sisk P."/>
            <person name="Stolte C."/>
            <person name="Sykes S."/>
            <person name="Wortman J."/>
            <person name="Nusbaum C."/>
            <person name="Birren B."/>
        </authorList>
    </citation>
    <scope>NUCLEOTIDE SEQUENCE [LARGE SCALE GENOMIC DNA]</scope>
    <source>
        <strain evidence="10">INRA-310</strain>
    </source>
</reference>
<keyword evidence="8" id="KW-0544">Nucleosome core</keyword>
<dbReference type="STRING" id="761204.W2QQU7"/>